<dbReference type="PANTHER" id="PTHR42792">
    <property type="entry name" value="FLAGELLIN"/>
    <property type="match status" value="1"/>
</dbReference>
<dbReference type="InterPro" id="IPR001492">
    <property type="entry name" value="Flagellin"/>
</dbReference>
<feature type="domain" description="Flagellin N-terminal" evidence="5">
    <location>
        <begin position="3"/>
        <end position="139"/>
    </location>
</feature>
<keyword evidence="8" id="KW-0966">Cell projection</keyword>
<dbReference type="GO" id="GO:0005198">
    <property type="term" value="F:structural molecule activity"/>
    <property type="evidence" value="ECO:0007669"/>
    <property type="project" value="InterPro"/>
</dbReference>
<feature type="domain" description="Flagellin C-terminal" evidence="6">
    <location>
        <begin position="318"/>
        <end position="401"/>
    </location>
</feature>
<organism evidence="8 9">
    <name type="scientific">Propionivibrio dicarboxylicus</name>
    <dbReference type="NCBI Taxonomy" id="83767"/>
    <lineage>
        <taxon>Bacteria</taxon>
        <taxon>Pseudomonadati</taxon>
        <taxon>Pseudomonadota</taxon>
        <taxon>Betaproteobacteria</taxon>
        <taxon>Rhodocyclales</taxon>
        <taxon>Rhodocyclaceae</taxon>
        <taxon>Propionivibrio</taxon>
    </lineage>
</organism>
<dbReference type="InterPro" id="IPR049119">
    <property type="entry name" value="FlgK_D2-like"/>
</dbReference>
<evidence type="ECO:0000313" key="8">
    <source>
        <dbReference type="EMBL" id="SDI04907.1"/>
    </source>
</evidence>
<dbReference type="NCBIfam" id="TIGR02550">
    <property type="entry name" value="flagell_flgL"/>
    <property type="match status" value="1"/>
</dbReference>
<evidence type="ECO:0000256" key="3">
    <source>
        <dbReference type="ARBA" id="ARBA00005709"/>
    </source>
</evidence>
<sequence length="401" mass="42283">MRISTSQIYGTSAAGIMDNQSSLYKLQNQLSTGKKVQSAKDNPVAAAQVLLNTQSLAVTTQYANNQGTATDLLALEEDRLQSIVDSVQYIKEQVVAGTNATYSDSQRSYIAQNLQSQYEYLLGIANGTDSAGNYLFSGFQGDTKPFQQLSDGSVVYAGDDGERTLQVSSTEQMAISDSGGRVFQNIRTGNGTFSLGADASNTGNGVIASGSVSDISSWSGNNYSISFTSPTTFDITDTTTGALVSSETFTAGNDVTSIPGISFAISGAPAAGDSFTVSPSTNQSVFTTLKNLIDAYNTPVSGDATATATQRNAINIGMDNLDRVLENVSSVQASIGSRRAELTALSSTSSALQLHYQERISNLQDVDYAATISQFSQMQLQLQAAQSAFAKVSGLSLFNYL</sequence>
<evidence type="ECO:0000256" key="1">
    <source>
        <dbReference type="ARBA" id="ARBA00004365"/>
    </source>
</evidence>
<dbReference type="OrthoDB" id="9768249at2"/>
<dbReference type="InterPro" id="IPR001029">
    <property type="entry name" value="Flagellin_N"/>
</dbReference>
<proteinExistence type="inferred from homology"/>
<keyword evidence="9" id="KW-1185">Reference proteome</keyword>
<dbReference type="SUPFAM" id="SSF64518">
    <property type="entry name" value="Phase 1 flagellin"/>
    <property type="match status" value="1"/>
</dbReference>
<evidence type="ECO:0000256" key="4">
    <source>
        <dbReference type="ARBA" id="ARBA00023143"/>
    </source>
</evidence>
<evidence type="ECO:0000256" key="2">
    <source>
        <dbReference type="ARBA" id="ARBA00004613"/>
    </source>
</evidence>
<comment type="subcellular location">
    <subcellularLocation>
        <location evidence="1">Bacterial flagellum</location>
    </subcellularLocation>
    <subcellularLocation>
        <location evidence="2">Secreted</location>
    </subcellularLocation>
</comment>
<keyword evidence="8" id="KW-0969">Cilium</keyword>
<dbReference type="InterPro" id="IPR013384">
    <property type="entry name" value="Flagell_FlgL"/>
</dbReference>
<dbReference type="Gene3D" id="1.20.1330.10">
    <property type="entry name" value="f41 fragment of flagellin, N-terminal domain"/>
    <property type="match status" value="1"/>
</dbReference>
<keyword evidence="4" id="KW-0975">Bacterial flagellum</keyword>
<dbReference type="EMBL" id="FNCY01000012">
    <property type="protein sequence ID" value="SDI04907.1"/>
    <property type="molecule type" value="Genomic_DNA"/>
</dbReference>
<dbReference type="STRING" id="83767.SAMN05660652_02770"/>
<protein>
    <submittedName>
        <fullName evidence="8">Flagellar hook-associated protein 3 FlgL</fullName>
    </submittedName>
</protein>
<comment type="similarity">
    <text evidence="3">Belongs to the bacterial flagellin family.</text>
</comment>
<accession>A0A1G8HDZ8</accession>
<dbReference type="GO" id="GO:0071973">
    <property type="term" value="P:bacterial-type flagellum-dependent cell motility"/>
    <property type="evidence" value="ECO:0007669"/>
    <property type="project" value="InterPro"/>
</dbReference>
<dbReference type="InterPro" id="IPR046358">
    <property type="entry name" value="Flagellin_C"/>
</dbReference>
<dbReference type="RefSeq" id="WP_091938499.1">
    <property type="nucleotide sequence ID" value="NZ_FNCY01000012.1"/>
</dbReference>
<evidence type="ECO:0000313" key="9">
    <source>
        <dbReference type="Proteomes" id="UP000198607"/>
    </source>
</evidence>
<keyword evidence="8" id="KW-0282">Flagellum</keyword>
<dbReference type="GO" id="GO:0009424">
    <property type="term" value="C:bacterial-type flagellum hook"/>
    <property type="evidence" value="ECO:0007669"/>
    <property type="project" value="InterPro"/>
</dbReference>
<dbReference type="Proteomes" id="UP000198607">
    <property type="component" value="Unassembled WGS sequence"/>
</dbReference>
<dbReference type="Pfam" id="PF21158">
    <property type="entry name" value="flgK_1st_1"/>
    <property type="match status" value="1"/>
</dbReference>
<evidence type="ECO:0000259" key="5">
    <source>
        <dbReference type="Pfam" id="PF00669"/>
    </source>
</evidence>
<gene>
    <name evidence="8" type="ORF">SAMN05660652_02770</name>
</gene>
<reference evidence="8 9" key="1">
    <citation type="submission" date="2016-10" db="EMBL/GenBank/DDBJ databases">
        <authorList>
            <person name="de Groot N.N."/>
        </authorList>
    </citation>
    <scope>NUCLEOTIDE SEQUENCE [LARGE SCALE GENOMIC DNA]</scope>
    <source>
        <strain evidence="8 9">DSM 5885</strain>
    </source>
</reference>
<name>A0A1G8HDZ8_9RHOO</name>
<evidence type="ECO:0000259" key="6">
    <source>
        <dbReference type="Pfam" id="PF00700"/>
    </source>
</evidence>
<dbReference type="Pfam" id="PF00700">
    <property type="entry name" value="Flagellin_C"/>
    <property type="match status" value="1"/>
</dbReference>
<dbReference type="AlphaFoldDB" id="A0A1G8HDZ8"/>
<evidence type="ECO:0000259" key="7">
    <source>
        <dbReference type="Pfam" id="PF21158"/>
    </source>
</evidence>
<dbReference type="GO" id="GO:0005576">
    <property type="term" value="C:extracellular region"/>
    <property type="evidence" value="ECO:0007669"/>
    <property type="project" value="UniProtKB-SubCell"/>
</dbReference>
<dbReference type="Pfam" id="PF00669">
    <property type="entry name" value="Flagellin_N"/>
    <property type="match status" value="1"/>
</dbReference>
<dbReference type="PANTHER" id="PTHR42792:SF1">
    <property type="entry name" value="FLAGELLAR HOOK-ASSOCIATED PROTEIN 3"/>
    <property type="match status" value="1"/>
</dbReference>
<feature type="domain" description="Flagellar hook-associated protein 1 D2-like" evidence="7">
    <location>
        <begin position="198"/>
        <end position="279"/>
    </location>
</feature>